<name>A0A699L1G0_TANCI</name>
<feature type="compositionally biased region" description="Basic residues" evidence="1">
    <location>
        <begin position="68"/>
        <end position="78"/>
    </location>
</feature>
<evidence type="ECO:0000256" key="1">
    <source>
        <dbReference type="SAM" id="MobiDB-lite"/>
    </source>
</evidence>
<reference evidence="2" key="1">
    <citation type="journal article" date="2019" name="Sci. Rep.">
        <title>Draft genome of Tanacetum cinerariifolium, the natural source of mosquito coil.</title>
        <authorList>
            <person name="Yamashiro T."/>
            <person name="Shiraishi A."/>
            <person name="Satake H."/>
            <person name="Nakayama K."/>
        </authorList>
    </citation>
    <scope>NUCLEOTIDE SEQUENCE</scope>
</reference>
<protein>
    <submittedName>
        <fullName evidence="2">Uncharacterized protein</fullName>
    </submittedName>
</protein>
<feature type="compositionally biased region" description="Polar residues" evidence="1">
    <location>
        <begin position="136"/>
        <end position="147"/>
    </location>
</feature>
<proteinExistence type="predicted"/>
<gene>
    <name evidence="2" type="ORF">Tci_684520</name>
</gene>
<feature type="region of interest" description="Disordered" evidence="1">
    <location>
        <begin position="65"/>
        <end position="152"/>
    </location>
</feature>
<evidence type="ECO:0000313" key="2">
    <source>
        <dbReference type="EMBL" id="GFB12549.1"/>
    </source>
</evidence>
<dbReference type="EMBL" id="BKCJ010557508">
    <property type="protein sequence ID" value="GFB12549.1"/>
    <property type="molecule type" value="Genomic_DNA"/>
</dbReference>
<accession>A0A699L1G0</accession>
<comment type="caution">
    <text evidence="2">The sequence shown here is derived from an EMBL/GenBank/DDBJ whole genome shotgun (WGS) entry which is preliminary data.</text>
</comment>
<feature type="non-terminal residue" evidence="2">
    <location>
        <position position="446"/>
    </location>
</feature>
<organism evidence="2">
    <name type="scientific">Tanacetum cinerariifolium</name>
    <name type="common">Dalmatian daisy</name>
    <name type="synonym">Chrysanthemum cinerariifolium</name>
    <dbReference type="NCBI Taxonomy" id="118510"/>
    <lineage>
        <taxon>Eukaryota</taxon>
        <taxon>Viridiplantae</taxon>
        <taxon>Streptophyta</taxon>
        <taxon>Embryophyta</taxon>
        <taxon>Tracheophyta</taxon>
        <taxon>Spermatophyta</taxon>
        <taxon>Magnoliopsida</taxon>
        <taxon>eudicotyledons</taxon>
        <taxon>Gunneridae</taxon>
        <taxon>Pentapetalae</taxon>
        <taxon>asterids</taxon>
        <taxon>campanulids</taxon>
        <taxon>Asterales</taxon>
        <taxon>Asteraceae</taxon>
        <taxon>Asteroideae</taxon>
        <taxon>Anthemideae</taxon>
        <taxon>Anthemidinae</taxon>
        <taxon>Tanacetum</taxon>
    </lineage>
</organism>
<dbReference type="AlphaFoldDB" id="A0A699L1G0"/>
<sequence length="446" mass="50069">MSLFNLKFHPYHTIKDDGIVSRLKFVRIREDYLEYGLPIPDMMLNDAIKQLESYQMFLKYLTDQIPPKKSRGKGSQRKKTADNPVVDVDISEGFKPEPAKKKIRSRSRRGVVIQDSPKEAADIMQALKDSNKTSRRQPYTKGSNKGTFVSLGVPDESTVIPATVKEDQGDDKEVDWIDYDEDEEKKDDIDDNKSIDLEMTDDEFVQGVKQVNDDEDEEMTSAEVKDSGNGDAKICDAAKADAEKTKEVKDDANKAELPLTSSSLSISLVLAPLHETPLVATVTSLSSLSVCTIPPIPHKTIAPILTPPITIDDPTITTAVPEFDALFAVQLRFAKLEKDVSELKKIDHSAKALASFKSQVPIVVDQYLGSKIGNDLQKRHTTDLVWKYSVKPTLKSIKIQRPIIDLEQDFEKSALEIRKINREQAEKQKMPKYTIKSTDKAALKEY</sequence>